<proteinExistence type="predicted"/>
<organism evidence="1 2">
    <name type="scientific">Eubacterium plexicaudatum ASF492</name>
    <dbReference type="NCBI Taxonomy" id="1235802"/>
    <lineage>
        <taxon>Bacteria</taxon>
        <taxon>Bacillati</taxon>
        <taxon>Bacillota</taxon>
        <taxon>Clostridia</taxon>
        <taxon>Eubacteriales</taxon>
        <taxon>Eubacteriaceae</taxon>
        <taxon>Eubacterium</taxon>
    </lineage>
</organism>
<dbReference type="Pfam" id="PF20323">
    <property type="entry name" value="DUF6618"/>
    <property type="match status" value="1"/>
</dbReference>
<dbReference type="STRING" id="1235802.C823_06107"/>
<reference evidence="1 2" key="1">
    <citation type="journal article" date="2014" name="Genome Announc.">
        <title>Draft genome sequences of the altered schaedler flora, a defined bacterial community from gnotobiotic mice.</title>
        <authorList>
            <person name="Wannemuehler M.J."/>
            <person name="Overstreet A.M."/>
            <person name="Ward D.V."/>
            <person name="Phillips G.J."/>
        </authorList>
    </citation>
    <scope>NUCLEOTIDE SEQUENCE [LARGE SCALE GENOMIC DNA]</scope>
    <source>
        <strain evidence="1 2">ASF492</strain>
    </source>
</reference>
<evidence type="ECO:0000313" key="1">
    <source>
        <dbReference type="EMBL" id="EMZ16983.1"/>
    </source>
</evidence>
<keyword evidence="2" id="KW-1185">Reference proteome</keyword>
<evidence type="ECO:0000313" key="2">
    <source>
        <dbReference type="Proteomes" id="UP000012589"/>
    </source>
</evidence>
<sequence>MMTWPEGRMEFVCTVPAEEGKREERWLGEVKVRRYGPGMAELIIYGRDSCINAVIGKYMSGQYICMPDIDTGCPLSRLSDLFWNKERLSANMNETDAVTVAHALRALSGYTGKDWL</sequence>
<dbReference type="PATRIC" id="fig|1235802.3.peg.6455"/>
<dbReference type="EMBL" id="AQFT01000218">
    <property type="protein sequence ID" value="EMZ16983.1"/>
    <property type="molecule type" value="Genomic_DNA"/>
</dbReference>
<protein>
    <submittedName>
        <fullName evidence="1">Uncharacterized protein</fullName>
    </submittedName>
</protein>
<dbReference type="InterPro" id="IPR046726">
    <property type="entry name" value="DUF6618"/>
</dbReference>
<accession>N1ZSE6</accession>
<dbReference type="Proteomes" id="UP000012589">
    <property type="component" value="Unassembled WGS sequence"/>
</dbReference>
<dbReference type="OrthoDB" id="1651171at2"/>
<comment type="caution">
    <text evidence="1">The sequence shown here is derived from an EMBL/GenBank/DDBJ whole genome shotgun (WGS) entry which is preliminary data.</text>
</comment>
<name>N1ZSE6_9FIRM</name>
<dbReference type="HOGENOM" id="CLU_2093164_0_0_9"/>
<dbReference type="AlphaFoldDB" id="N1ZSE6"/>
<gene>
    <name evidence="1" type="ORF">C823_06107</name>
</gene>
<dbReference type="eggNOG" id="ENOG50334P2">
    <property type="taxonomic scope" value="Bacteria"/>
</dbReference>